<protein>
    <submittedName>
        <fullName evidence="1">Uncharacterized protein</fullName>
    </submittedName>
</protein>
<evidence type="ECO:0000313" key="2">
    <source>
        <dbReference type="Proteomes" id="UP000006766"/>
    </source>
</evidence>
<proteinExistence type="predicted"/>
<name>K2KN75_HELPX</name>
<gene>
    <name evidence="1" type="ORF">OUM_1275</name>
</gene>
<comment type="caution">
    <text evidence="1">The sequence shown here is derived from an EMBL/GenBank/DDBJ whole genome shotgun (WGS) entry which is preliminary data.</text>
</comment>
<accession>K2KN75</accession>
<organism evidence="1 2">
    <name type="scientific">Helicobacter pylori R038b</name>
    <dbReference type="NCBI Taxonomy" id="1145115"/>
    <lineage>
        <taxon>Bacteria</taxon>
        <taxon>Pseudomonadati</taxon>
        <taxon>Campylobacterota</taxon>
        <taxon>Epsilonproteobacteria</taxon>
        <taxon>Campylobacterales</taxon>
        <taxon>Helicobacteraceae</taxon>
        <taxon>Helicobacter</taxon>
    </lineage>
</organism>
<dbReference type="AlphaFoldDB" id="K2KN75"/>
<dbReference type="PATRIC" id="fig|1145115.3.peg.1241"/>
<evidence type="ECO:0000313" key="1">
    <source>
        <dbReference type="EMBL" id="EKE89403.1"/>
    </source>
</evidence>
<reference evidence="1 2" key="1">
    <citation type="journal article" date="2013" name="Pathog. Dis.">
        <title>Genome sequences of 65 Helicobacter pylori strains isolated from asymptomatic individuals and patients with gastric cancer, peptic ulcer disease, or gastritis.</title>
        <authorList>
            <person name="Blanchard T.G."/>
            <person name="Czinn S.J."/>
            <person name="Correa P."/>
            <person name="Nakazawa T."/>
            <person name="Keelan M."/>
            <person name="Morningstar L."/>
            <person name="Santana-Cruz I."/>
            <person name="Maroo A."/>
            <person name="McCracken C."/>
            <person name="Shefchek K."/>
            <person name="Daugherty S."/>
            <person name="Song Y."/>
            <person name="Fraser C.M."/>
            <person name="Fricke W.F."/>
        </authorList>
    </citation>
    <scope>NUCLEOTIDE SEQUENCE [LARGE SCALE GENOMIC DNA]</scope>
    <source>
        <strain evidence="1 2">R038b</strain>
    </source>
</reference>
<sequence length="37" mass="4363">MFYNQIKPKNNEAKLNPILKRSVQNNPLIITDFIAIY</sequence>
<dbReference type="Proteomes" id="UP000006766">
    <property type="component" value="Unassembled WGS sequence"/>
</dbReference>
<dbReference type="EMBL" id="AMOV01000008">
    <property type="protein sequence ID" value="EKE89403.1"/>
    <property type="molecule type" value="Genomic_DNA"/>
</dbReference>